<dbReference type="Pfam" id="PF00589">
    <property type="entry name" value="Phage_integrase"/>
    <property type="match status" value="1"/>
</dbReference>
<dbReference type="InterPro" id="IPR011010">
    <property type="entry name" value="DNA_brk_join_enz"/>
</dbReference>
<dbReference type="InterPro" id="IPR002104">
    <property type="entry name" value="Integrase_catalytic"/>
</dbReference>
<keyword evidence="2" id="KW-0229">DNA integration</keyword>
<name>A0ABR8RID3_9GAMM</name>
<dbReference type="PROSITE" id="PS51898">
    <property type="entry name" value="TYR_RECOMBINASE"/>
    <property type="match status" value="1"/>
</dbReference>
<organism evidence="6 7">
    <name type="scientific">Psychrobacter communis</name>
    <dbReference type="NCBI Taxonomy" id="2762238"/>
    <lineage>
        <taxon>Bacteria</taxon>
        <taxon>Pseudomonadati</taxon>
        <taxon>Pseudomonadota</taxon>
        <taxon>Gammaproteobacteria</taxon>
        <taxon>Moraxellales</taxon>
        <taxon>Moraxellaceae</taxon>
        <taxon>Psychrobacter</taxon>
    </lineage>
</organism>
<dbReference type="RefSeq" id="WP_191691175.1">
    <property type="nucleotide sequence ID" value="NZ_JACSQR010000012.1"/>
</dbReference>
<accession>A0ABR8RID3</accession>
<evidence type="ECO:0000256" key="2">
    <source>
        <dbReference type="ARBA" id="ARBA00022908"/>
    </source>
</evidence>
<evidence type="ECO:0000313" key="7">
    <source>
        <dbReference type="Proteomes" id="UP000606724"/>
    </source>
</evidence>
<dbReference type="PANTHER" id="PTHR30349">
    <property type="entry name" value="PHAGE INTEGRASE-RELATED"/>
    <property type="match status" value="1"/>
</dbReference>
<proteinExistence type="inferred from homology"/>
<dbReference type="Gene3D" id="1.10.443.10">
    <property type="entry name" value="Intergrase catalytic core"/>
    <property type="match status" value="1"/>
</dbReference>
<dbReference type="EMBL" id="JACSQR010000012">
    <property type="protein sequence ID" value="MBD7947553.1"/>
    <property type="molecule type" value="Genomic_DNA"/>
</dbReference>
<comment type="similarity">
    <text evidence="1">Belongs to the 'phage' integrase family.</text>
</comment>
<comment type="caution">
    <text evidence="6">The sequence shown here is derived from an EMBL/GenBank/DDBJ whole genome shotgun (WGS) entry which is preliminary data.</text>
</comment>
<keyword evidence="7" id="KW-1185">Reference proteome</keyword>
<feature type="domain" description="Tyr recombinase" evidence="5">
    <location>
        <begin position="521"/>
        <end position="759"/>
    </location>
</feature>
<protein>
    <submittedName>
        <fullName evidence="6">Site-specific integrase</fullName>
    </submittedName>
</protein>
<dbReference type="CDD" id="cd00397">
    <property type="entry name" value="DNA_BRE_C"/>
    <property type="match status" value="1"/>
</dbReference>
<evidence type="ECO:0000259" key="5">
    <source>
        <dbReference type="PROSITE" id="PS51898"/>
    </source>
</evidence>
<keyword evidence="3" id="KW-0238">DNA-binding</keyword>
<evidence type="ECO:0000256" key="4">
    <source>
        <dbReference type="ARBA" id="ARBA00023172"/>
    </source>
</evidence>
<dbReference type="InterPro" id="IPR013762">
    <property type="entry name" value="Integrase-like_cat_sf"/>
</dbReference>
<dbReference type="SUPFAM" id="SSF56349">
    <property type="entry name" value="DNA breaking-rejoining enzymes"/>
    <property type="match status" value="1"/>
</dbReference>
<dbReference type="Proteomes" id="UP000606724">
    <property type="component" value="Unassembled WGS sequence"/>
</dbReference>
<dbReference type="InterPro" id="IPR050090">
    <property type="entry name" value="Tyrosine_recombinase_XerCD"/>
</dbReference>
<dbReference type="PANTHER" id="PTHR30349:SF41">
    <property type="entry name" value="INTEGRASE_RECOMBINASE PROTEIN MJ0367-RELATED"/>
    <property type="match status" value="1"/>
</dbReference>
<sequence>MDNISAHKLRQLNREESKKSVKRDAKALIKEYINQYPMQPPCELQHHYEAINQLLEEKFDTAQNFQLARRGFLEFVRDYNKAHQIYLNEPVVPILATRERLTINYDWFVNGRAVADSSSMMIDVWQRKRRFSVNDLVEGVLYCSIMYGGINDIEVLRALYDWLFGEHQIHKISMQENYEEDRVEQLAVISLSVPDDNYGCKLDDSDKLQRFIDYIPDDMSLCFLYALKDKELNTAKIKPFNTIINDISKTLKLTNKDIARPQHSLLIKYANYHWRQLEGSLIDGALAVVKQGDIKTTGLPTDKLVSYNRELINPSPEPLEWSDLFDASYQLSIKSNSQSSTINYPSFSKNLIKELQDTLKLTRNTAISTITILKTDASQPNAQRLLSWALSLLDDHSIRLNTISKYIGCIGRDWLMLTVDEDVDQWEGSDFEEVYEQIIQSKVKDGRRVSVLSKSSEFDDDISSGIDNDNNNAGQPLSYLDRLKDSQKFTYGRLKAFHDYQRMHFDAPYVYFPWGSNRQVIKANIISPRIYYAMKEYVQSSELEVDQKRLCLIVLTLAYRTGMRINEIIGIKVSDITDIGIINGQVIEVPKIILKPNRYRRLKSSSAKRVIPLDSLFKDDELKLFIAFYYQQKRLKRRYLFSQGSGDQPLPSVFFSNMMKIIWDRLLIAHDFTFHSFRHTAISQLALVLSGSPLAQVMTDYDIAHSDVIASAVLANNKEKGMWFGLASFAGHLTLDTTFEYYIHTAHLLAGWQMSQAKLAMPITLFEMVTGIGYQTVNRQDGRAYSPSNKQVYLDKMRGYLISKVANKESLFIDNRTPANTDYEQNIPNDTVDTQLSIFIHSKVYDVIALLEELQKIIADKRAGRLAEVALRHGIPIHEARQVYDRASQVFTDDRLLLSAPTGHKNQEVLVKALDRAYPMSIEEPNELQEFVEIFTVKQNPLTSSIHFGIKDSQLKLLKMFVETGCRLVDSSHWQIRSSNEQKVRNIKKQLGLDSQIRTGARQNFHGYEVRVVQKKDRHSDKNLAITDYYYASSGVLKYLGYLLIILCRKNI</sequence>
<evidence type="ECO:0000256" key="3">
    <source>
        <dbReference type="ARBA" id="ARBA00023125"/>
    </source>
</evidence>
<reference evidence="6 7" key="1">
    <citation type="submission" date="2020-08" db="EMBL/GenBank/DDBJ databases">
        <title>A Genomic Blueprint of the Chicken Gut Microbiome.</title>
        <authorList>
            <person name="Gilroy R."/>
            <person name="Ravi A."/>
            <person name="Getino M."/>
            <person name="Pursley I."/>
            <person name="Horton D.L."/>
            <person name="Alikhan N.-F."/>
            <person name="Baker D."/>
            <person name="Gharbi K."/>
            <person name="Hall N."/>
            <person name="Watson M."/>
            <person name="Adriaenssens E.M."/>
            <person name="Foster-Nyarko E."/>
            <person name="Jarju S."/>
            <person name="Secka A."/>
            <person name="Antonio M."/>
            <person name="Oren A."/>
            <person name="Chaudhuri R."/>
            <person name="La Ragione R.M."/>
            <person name="Hildebrand F."/>
            <person name="Pallen M.J."/>
        </authorList>
    </citation>
    <scope>NUCLEOTIDE SEQUENCE [LARGE SCALE GENOMIC DNA]</scope>
    <source>
        <strain evidence="6 7">Sa4CVA2</strain>
    </source>
</reference>
<evidence type="ECO:0000313" key="6">
    <source>
        <dbReference type="EMBL" id="MBD7947553.1"/>
    </source>
</evidence>
<gene>
    <name evidence="6" type="ORF">H9653_05930</name>
</gene>
<keyword evidence="4" id="KW-0233">DNA recombination</keyword>
<evidence type="ECO:0000256" key="1">
    <source>
        <dbReference type="ARBA" id="ARBA00008857"/>
    </source>
</evidence>